<sequence>MTGLDRLIWRAVDVVILVAVLGMVALISLQVGSRLASISVPWTEELSRFLFIWTIWMGLAASFRTGAHPSLQLIPETAPRLLLLIMRIAQVLACVTLFTVVGWHGWSLLNQQIRFGEQSPILQVGMWWATLPLVLGSGLAILGALLDSLRPLSPPPTESAP</sequence>
<dbReference type="KEGG" id="plia:E4191_06065"/>
<dbReference type="GO" id="GO:0005886">
    <property type="term" value="C:plasma membrane"/>
    <property type="evidence" value="ECO:0007669"/>
    <property type="project" value="UniProtKB-SubCell"/>
</dbReference>
<comment type="function">
    <text evidence="9">Part of the tripartite ATP-independent periplasmic (TRAP) transport system.</text>
</comment>
<comment type="similarity">
    <text evidence="8 9">Belongs to the TRAP transporter small permease family.</text>
</comment>
<evidence type="ECO:0000256" key="9">
    <source>
        <dbReference type="RuleBase" id="RU369079"/>
    </source>
</evidence>
<dbReference type="Pfam" id="PF04290">
    <property type="entry name" value="DctQ"/>
    <property type="match status" value="1"/>
</dbReference>
<feature type="transmembrane region" description="Helical" evidence="9">
    <location>
        <begin position="88"/>
        <end position="106"/>
    </location>
</feature>
<protein>
    <recommendedName>
        <fullName evidence="9">TRAP transporter small permease protein</fullName>
    </recommendedName>
</protein>
<dbReference type="GO" id="GO:0015740">
    <property type="term" value="P:C4-dicarboxylate transport"/>
    <property type="evidence" value="ECO:0007669"/>
    <property type="project" value="TreeGrafter"/>
</dbReference>
<feature type="transmembrane region" description="Helical" evidence="9">
    <location>
        <begin position="126"/>
        <end position="146"/>
    </location>
</feature>
<evidence type="ECO:0000256" key="5">
    <source>
        <dbReference type="ARBA" id="ARBA00022692"/>
    </source>
</evidence>
<comment type="subcellular location">
    <subcellularLocation>
        <location evidence="1 9">Cell inner membrane</location>
        <topology evidence="1 9">Multi-pass membrane protein</topology>
    </subcellularLocation>
</comment>
<keyword evidence="6 9" id="KW-1133">Transmembrane helix</keyword>
<evidence type="ECO:0000256" key="2">
    <source>
        <dbReference type="ARBA" id="ARBA00022448"/>
    </source>
</evidence>
<dbReference type="RefSeq" id="WP_135312618.1">
    <property type="nucleotide sequence ID" value="NZ_CP038439.1"/>
</dbReference>
<dbReference type="GO" id="GO:0022857">
    <property type="term" value="F:transmembrane transporter activity"/>
    <property type="evidence" value="ECO:0007669"/>
    <property type="project" value="UniProtKB-UniRule"/>
</dbReference>
<evidence type="ECO:0000256" key="8">
    <source>
        <dbReference type="ARBA" id="ARBA00038436"/>
    </source>
</evidence>
<name>A0A4P7HJK4_9RHOB</name>
<dbReference type="InterPro" id="IPR007387">
    <property type="entry name" value="TRAP_DctQ"/>
</dbReference>
<evidence type="ECO:0000313" key="11">
    <source>
        <dbReference type="EMBL" id="QBX34329.1"/>
    </source>
</evidence>
<evidence type="ECO:0000256" key="4">
    <source>
        <dbReference type="ARBA" id="ARBA00022519"/>
    </source>
</evidence>
<dbReference type="PANTHER" id="PTHR35011">
    <property type="entry name" value="2,3-DIKETO-L-GULONATE TRAP TRANSPORTER SMALL PERMEASE PROTEIN YIAM"/>
    <property type="match status" value="1"/>
</dbReference>
<dbReference type="InterPro" id="IPR055348">
    <property type="entry name" value="DctQ"/>
</dbReference>
<feature type="domain" description="Tripartite ATP-independent periplasmic transporters DctQ component" evidence="10">
    <location>
        <begin position="23"/>
        <end position="150"/>
    </location>
</feature>
<evidence type="ECO:0000313" key="12">
    <source>
        <dbReference type="Proteomes" id="UP000296374"/>
    </source>
</evidence>
<evidence type="ECO:0000256" key="6">
    <source>
        <dbReference type="ARBA" id="ARBA00022989"/>
    </source>
</evidence>
<evidence type="ECO:0000256" key="7">
    <source>
        <dbReference type="ARBA" id="ARBA00023136"/>
    </source>
</evidence>
<keyword evidence="4 9" id="KW-0997">Cell inner membrane</keyword>
<organism evidence="11 12">
    <name type="scientific">Paracoccus liaowanqingii</name>
    <dbReference type="NCBI Taxonomy" id="2560053"/>
    <lineage>
        <taxon>Bacteria</taxon>
        <taxon>Pseudomonadati</taxon>
        <taxon>Pseudomonadota</taxon>
        <taxon>Alphaproteobacteria</taxon>
        <taxon>Rhodobacterales</taxon>
        <taxon>Paracoccaceae</taxon>
        <taxon>Paracoccus</taxon>
    </lineage>
</organism>
<feature type="transmembrane region" description="Helical" evidence="9">
    <location>
        <begin position="7"/>
        <end position="29"/>
    </location>
</feature>
<comment type="subunit">
    <text evidence="9">The complex comprises the extracytoplasmic solute receptor protein and the two transmembrane proteins.</text>
</comment>
<dbReference type="AlphaFoldDB" id="A0A4P7HJK4"/>
<evidence type="ECO:0000256" key="1">
    <source>
        <dbReference type="ARBA" id="ARBA00004429"/>
    </source>
</evidence>
<dbReference type="EMBL" id="CP038439">
    <property type="protein sequence ID" value="QBX34329.1"/>
    <property type="molecule type" value="Genomic_DNA"/>
</dbReference>
<evidence type="ECO:0000259" key="10">
    <source>
        <dbReference type="Pfam" id="PF04290"/>
    </source>
</evidence>
<gene>
    <name evidence="11" type="ORF">E4191_06065</name>
</gene>
<keyword evidence="3" id="KW-1003">Cell membrane</keyword>
<keyword evidence="7 9" id="KW-0472">Membrane</keyword>
<reference evidence="12" key="1">
    <citation type="submission" date="2019-03" db="EMBL/GenBank/DDBJ databases">
        <authorList>
            <person name="Li J."/>
        </authorList>
    </citation>
    <scope>NUCLEOTIDE SEQUENCE [LARGE SCALE GENOMIC DNA]</scope>
    <source>
        <strain evidence="12">2251</strain>
    </source>
</reference>
<dbReference type="Proteomes" id="UP000296374">
    <property type="component" value="Chromosome"/>
</dbReference>
<accession>A0A4P7HJK4</accession>
<feature type="transmembrane region" description="Helical" evidence="9">
    <location>
        <begin position="49"/>
        <end position="67"/>
    </location>
</feature>
<evidence type="ECO:0000256" key="3">
    <source>
        <dbReference type="ARBA" id="ARBA00022475"/>
    </source>
</evidence>
<keyword evidence="5 9" id="KW-0812">Transmembrane</keyword>
<keyword evidence="2 9" id="KW-0813">Transport</keyword>
<proteinExistence type="inferred from homology"/>
<dbReference type="PANTHER" id="PTHR35011:SF10">
    <property type="entry name" value="TRAP TRANSPORTER SMALL PERMEASE PROTEIN"/>
    <property type="match status" value="1"/>
</dbReference>